<feature type="transmembrane region" description="Helical" evidence="1">
    <location>
        <begin position="46"/>
        <end position="63"/>
    </location>
</feature>
<feature type="transmembrane region" description="Helical" evidence="1">
    <location>
        <begin position="83"/>
        <end position="101"/>
    </location>
</feature>
<dbReference type="EMBL" id="KZ805301">
    <property type="protein sequence ID" value="PVI08222.1"/>
    <property type="molecule type" value="Genomic_DNA"/>
</dbReference>
<keyword evidence="1" id="KW-0812">Transmembrane</keyword>
<feature type="transmembrane region" description="Helical" evidence="1">
    <location>
        <begin position="206"/>
        <end position="225"/>
    </location>
</feature>
<evidence type="ECO:0000256" key="1">
    <source>
        <dbReference type="SAM" id="Phobius"/>
    </source>
</evidence>
<feature type="transmembrane region" description="Helical" evidence="1">
    <location>
        <begin position="164"/>
        <end position="186"/>
    </location>
</feature>
<accession>A0A2V1EDM6</accession>
<keyword evidence="3" id="KW-1185">Reference proteome</keyword>
<feature type="transmembrane region" description="Helical" evidence="1">
    <location>
        <begin position="360"/>
        <end position="382"/>
    </location>
</feature>
<protein>
    <submittedName>
        <fullName evidence="2">Uncharacterized protein</fullName>
    </submittedName>
</protein>
<feature type="transmembrane region" description="Helical" evidence="1">
    <location>
        <begin position="418"/>
        <end position="437"/>
    </location>
</feature>
<dbReference type="AlphaFoldDB" id="A0A2V1EDM6"/>
<organism evidence="2 3">
    <name type="scientific">Periconia macrospinosa</name>
    <dbReference type="NCBI Taxonomy" id="97972"/>
    <lineage>
        <taxon>Eukaryota</taxon>
        <taxon>Fungi</taxon>
        <taxon>Dikarya</taxon>
        <taxon>Ascomycota</taxon>
        <taxon>Pezizomycotina</taxon>
        <taxon>Dothideomycetes</taxon>
        <taxon>Pleosporomycetidae</taxon>
        <taxon>Pleosporales</taxon>
        <taxon>Massarineae</taxon>
        <taxon>Periconiaceae</taxon>
        <taxon>Periconia</taxon>
    </lineage>
</organism>
<name>A0A2V1EDM6_9PLEO</name>
<evidence type="ECO:0000313" key="2">
    <source>
        <dbReference type="EMBL" id="PVI08222.1"/>
    </source>
</evidence>
<reference evidence="2 3" key="1">
    <citation type="journal article" date="2018" name="Sci. Rep.">
        <title>Comparative genomics provides insights into the lifestyle and reveals functional heterogeneity of dark septate endophytic fungi.</title>
        <authorList>
            <person name="Knapp D.G."/>
            <person name="Nemeth J.B."/>
            <person name="Barry K."/>
            <person name="Hainaut M."/>
            <person name="Henrissat B."/>
            <person name="Johnson J."/>
            <person name="Kuo A."/>
            <person name="Lim J.H.P."/>
            <person name="Lipzen A."/>
            <person name="Nolan M."/>
            <person name="Ohm R.A."/>
            <person name="Tamas L."/>
            <person name="Grigoriev I.V."/>
            <person name="Spatafora J.W."/>
            <person name="Nagy L.G."/>
            <person name="Kovacs G.M."/>
        </authorList>
    </citation>
    <scope>NUCLEOTIDE SEQUENCE [LARGE SCALE GENOMIC DNA]</scope>
    <source>
        <strain evidence="2 3">DSE2036</strain>
    </source>
</reference>
<dbReference type="Proteomes" id="UP000244855">
    <property type="component" value="Unassembled WGS sequence"/>
</dbReference>
<sequence>MSAENRTPIALRYVIQACHDFEGEAAYTCLASFLGESQGERTLKEVLIRSLAVHIISLSAYGHLMSLQGVTSAYHLQKNWKPIFMLLIFFLMPEVAVVQLVRRTCCGVVRWFRNRQQPFYSWYYVSMSLGIYASESSVGDNLVALHTINPRNLRYERKSYSSMWLGRLVVLVILLIQDLGSLGIWYRSYWVYSDHWNTFTHFDLQNSRMALGGFAVVVNSILITLTNLKWHHGSAEEVQLSSNTHDELLRSHIPPTGSLENESRCSQTSIRKKLQIYNDIFETRLGYFFPVEQQREIEAAIILNTIAVLTKQLTPHFNQHIFCLSIFIKEKSTKDTTSLPPPIRENSNERWGLSLEGLSVIFNGFGFNILPSLASILILISFCNRYLAQNTWLGRYLPRRIRASIVFSDKWITGGRSVVAFPCFLVLAIYLIGYIPIIRLMMDAQVQVSLSSLHSMGTHWDQLLVRAYRYKDPWYDNMYVL</sequence>
<evidence type="ECO:0000313" key="3">
    <source>
        <dbReference type="Proteomes" id="UP000244855"/>
    </source>
</evidence>
<keyword evidence="1" id="KW-0472">Membrane</keyword>
<proteinExistence type="predicted"/>
<gene>
    <name evidence="2" type="ORF">DM02DRAFT_156145</name>
</gene>
<dbReference type="OrthoDB" id="3798605at2759"/>
<keyword evidence="1" id="KW-1133">Transmembrane helix</keyword>